<proteinExistence type="predicted"/>
<feature type="non-terminal residue" evidence="1">
    <location>
        <position position="1"/>
    </location>
</feature>
<comment type="caution">
    <text evidence="1">The sequence shown here is derived from an EMBL/GenBank/DDBJ whole genome shotgun (WGS) entry which is preliminary data.</text>
</comment>
<organism evidence="1 2">
    <name type="scientific">Streptococcus pneumoniae</name>
    <dbReference type="NCBI Taxonomy" id="1313"/>
    <lineage>
        <taxon>Bacteria</taxon>
        <taxon>Bacillati</taxon>
        <taxon>Bacillota</taxon>
        <taxon>Bacilli</taxon>
        <taxon>Lactobacillales</taxon>
        <taxon>Streptococcaceae</taxon>
        <taxon>Streptococcus</taxon>
    </lineage>
</organism>
<evidence type="ECO:0000313" key="2">
    <source>
        <dbReference type="Proteomes" id="UP000467349"/>
    </source>
</evidence>
<feature type="non-terminal residue" evidence="1">
    <location>
        <position position="92"/>
    </location>
</feature>
<evidence type="ECO:0000313" key="1">
    <source>
        <dbReference type="EMBL" id="MTV44634.1"/>
    </source>
</evidence>
<dbReference type="Pfam" id="PF05565">
    <property type="entry name" value="Sipho_Gp157"/>
    <property type="match status" value="1"/>
</dbReference>
<reference evidence="1 2" key="1">
    <citation type="submission" date="2019-11" db="EMBL/GenBank/DDBJ databases">
        <title>Growth characteristics of pneumococcus vary with the chemical composition of the capsule and with environmental conditions.</title>
        <authorList>
            <person name="Tothpal A."/>
            <person name="Desobry K."/>
            <person name="Joshi S."/>
            <person name="Wyllie A.L."/>
            <person name="Weinberger D.M."/>
        </authorList>
    </citation>
    <scope>NUCLEOTIDE SEQUENCE [LARGE SCALE GENOMIC DNA]</scope>
    <source>
        <strain evidence="2">pnumococcus09N</strain>
    </source>
</reference>
<gene>
    <name evidence="1" type="ORF">GM545_13965</name>
</gene>
<dbReference type="AlphaFoldDB" id="A0A7X2XMA0"/>
<dbReference type="Proteomes" id="UP000467349">
    <property type="component" value="Unassembled WGS sequence"/>
</dbReference>
<dbReference type="EMBL" id="WNHU01000602">
    <property type="protein sequence ID" value="MTV44634.1"/>
    <property type="molecule type" value="Genomic_DNA"/>
</dbReference>
<sequence length="92" mass="10155">VDQIEGDLNTKCLNIASWVRNLEAEAKAIKEAQDAIDKRRKAATAKAERLRNYLFHGMKLAGVSKIPFPHFVISVKQCPESVQIAPGALIPD</sequence>
<dbReference type="RefSeq" id="WP_196301017.1">
    <property type="nucleotide sequence ID" value="NZ_WNHU01000602.1"/>
</dbReference>
<accession>A0A7X2XMA0</accession>
<name>A0A7X2XMA0_STREE</name>
<protein>
    <submittedName>
        <fullName evidence="1">ATPase</fullName>
    </submittedName>
</protein>
<dbReference type="InterPro" id="IPR008840">
    <property type="entry name" value="Sipho_Gp157"/>
</dbReference>